<evidence type="ECO:0000256" key="1">
    <source>
        <dbReference type="SAM" id="SignalP"/>
    </source>
</evidence>
<dbReference type="PANTHER" id="PTHR41339">
    <property type="entry name" value="LIPL48"/>
    <property type="match status" value="1"/>
</dbReference>
<keyword evidence="3" id="KW-1185">Reference proteome</keyword>
<gene>
    <name evidence="2" type="ORF">D7322_06070</name>
</gene>
<dbReference type="Proteomes" id="UP000282423">
    <property type="component" value="Unassembled WGS sequence"/>
</dbReference>
<organism evidence="2 3">
    <name type="scientific">Sphingobacterium puteale</name>
    <dbReference type="NCBI Taxonomy" id="2420510"/>
    <lineage>
        <taxon>Bacteria</taxon>
        <taxon>Pseudomonadati</taxon>
        <taxon>Bacteroidota</taxon>
        <taxon>Sphingobacteriia</taxon>
        <taxon>Sphingobacteriales</taxon>
        <taxon>Sphingobacteriaceae</taxon>
        <taxon>Sphingobacterium</taxon>
    </lineage>
</organism>
<dbReference type="RefSeq" id="WP_121122296.1">
    <property type="nucleotide sequence ID" value="NZ_RBWS01000005.1"/>
</dbReference>
<protein>
    <submittedName>
        <fullName evidence="2">T9SS C-terminal target domain-containing protein</fullName>
    </submittedName>
</protein>
<dbReference type="SUPFAM" id="SSF51126">
    <property type="entry name" value="Pectin lyase-like"/>
    <property type="match status" value="1"/>
</dbReference>
<evidence type="ECO:0000313" key="2">
    <source>
        <dbReference type="EMBL" id="RKO72367.1"/>
    </source>
</evidence>
<dbReference type="EMBL" id="RBWS01000005">
    <property type="protein sequence ID" value="RKO72367.1"/>
    <property type="molecule type" value="Genomic_DNA"/>
</dbReference>
<dbReference type="PANTHER" id="PTHR41339:SF1">
    <property type="entry name" value="SECRETED PROTEIN"/>
    <property type="match status" value="1"/>
</dbReference>
<dbReference type="InterPro" id="IPR011050">
    <property type="entry name" value="Pectin_lyase_fold/virulence"/>
</dbReference>
<reference evidence="2 3" key="1">
    <citation type="submission" date="2018-10" db="EMBL/GenBank/DDBJ databases">
        <title>Sphingobacterium sp. M05W1-28.</title>
        <authorList>
            <person name="Cai H."/>
        </authorList>
    </citation>
    <scope>NUCLEOTIDE SEQUENCE [LARGE SCALE GENOMIC DNA]</scope>
    <source>
        <strain evidence="2 3">M05W1-28</strain>
    </source>
</reference>
<proteinExistence type="predicted"/>
<sequence>MKLNMSSKWFALALVATSMSIASCSKSDPSPVDPNPNPGSGDVEVIEGKITSNKVLSASKTYLLRGYVQVMDGGTLEIPAGTIIKGEKATKAALIVEKGGKLKANGTATNPIVFTSDQTSGNRNVGDWSGIIICGKSKVNSADGTSQYESGVLGATVATYGGGTNPVLNDNSGELTYARIEFAGNPIQTDKEINGLTLCAVGSETKIHHIQVSYGGDDAFEFFGGTVNASHLIAYRGTDDDFDFDQGYTGTIQYGISIKDPMISDGAGTSRGIELENKAAVANNMYSRPVLSNFTFIGPGVGTDVDKHGATVHFGLNSRMVLANSIIVDGKTAGIEFNSDFPAAELKAGRSILSNNMVFGNKANYVLKDVTSFASVADLTGYLNGFGDFTVANLAAAGLTNTTIAAPNLLLKADSPALGKAKYEGDLASLTKETFIGAMGTTTDWTKGWASWDPKNNKY</sequence>
<feature type="chain" id="PRO_5019018948" evidence="1">
    <location>
        <begin position="28"/>
        <end position="459"/>
    </location>
</feature>
<evidence type="ECO:0000313" key="3">
    <source>
        <dbReference type="Proteomes" id="UP000282423"/>
    </source>
</evidence>
<accession>A0A420W1D7</accession>
<dbReference type="AlphaFoldDB" id="A0A420W1D7"/>
<keyword evidence="1" id="KW-0732">Signal</keyword>
<dbReference type="PROSITE" id="PS51257">
    <property type="entry name" value="PROKAR_LIPOPROTEIN"/>
    <property type="match status" value="1"/>
</dbReference>
<comment type="caution">
    <text evidence="2">The sequence shown here is derived from an EMBL/GenBank/DDBJ whole genome shotgun (WGS) entry which is preliminary data.</text>
</comment>
<name>A0A420W1D7_9SPHI</name>
<feature type="signal peptide" evidence="1">
    <location>
        <begin position="1"/>
        <end position="27"/>
    </location>
</feature>